<evidence type="ECO:0000313" key="2">
    <source>
        <dbReference type="EMBL" id="GFY93903.1"/>
    </source>
</evidence>
<keyword evidence="3" id="KW-1185">Reference proteome</keyword>
<accession>A0A7J0F5M6</accession>
<organism evidence="2 3">
    <name type="scientific">Actinidia rufa</name>
    <dbReference type="NCBI Taxonomy" id="165716"/>
    <lineage>
        <taxon>Eukaryota</taxon>
        <taxon>Viridiplantae</taxon>
        <taxon>Streptophyta</taxon>
        <taxon>Embryophyta</taxon>
        <taxon>Tracheophyta</taxon>
        <taxon>Spermatophyta</taxon>
        <taxon>Magnoliopsida</taxon>
        <taxon>eudicotyledons</taxon>
        <taxon>Gunneridae</taxon>
        <taxon>Pentapetalae</taxon>
        <taxon>asterids</taxon>
        <taxon>Ericales</taxon>
        <taxon>Actinidiaceae</taxon>
        <taxon>Actinidia</taxon>
    </lineage>
</organism>
<dbReference type="AlphaFoldDB" id="A0A7J0F5M6"/>
<evidence type="ECO:0000313" key="3">
    <source>
        <dbReference type="Proteomes" id="UP000585474"/>
    </source>
</evidence>
<name>A0A7J0F5M6_9ERIC</name>
<feature type="region of interest" description="Disordered" evidence="1">
    <location>
        <begin position="1"/>
        <end position="37"/>
    </location>
</feature>
<feature type="region of interest" description="Disordered" evidence="1">
    <location>
        <begin position="64"/>
        <end position="93"/>
    </location>
</feature>
<dbReference type="EMBL" id="BJWL01000009">
    <property type="protein sequence ID" value="GFY93903.1"/>
    <property type="molecule type" value="Genomic_DNA"/>
</dbReference>
<comment type="caution">
    <text evidence="2">The sequence shown here is derived from an EMBL/GenBank/DDBJ whole genome shotgun (WGS) entry which is preliminary data.</text>
</comment>
<evidence type="ECO:0000256" key="1">
    <source>
        <dbReference type="SAM" id="MobiDB-lite"/>
    </source>
</evidence>
<gene>
    <name evidence="2" type="ORF">Acr_09g0003490</name>
</gene>
<feature type="compositionally biased region" description="Polar residues" evidence="1">
    <location>
        <begin position="67"/>
        <end position="78"/>
    </location>
</feature>
<sequence>MVRQEARSPAVRSVGGPTRVGEASQKSSEGQQVLTKPVDVGEGCQRFGQVSTKSILLKGGPIKQIGGRQTQANNNKARQSAVGGPAKCRPSLSYSKEVQSKRLEVARSGEQQLVKGQISYHEVCRRSDKGRRGLSEVQRGTTGDDEACRRRRSKTPIGGHRRSE</sequence>
<dbReference type="Proteomes" id="UP000585474">
    <property type="component" value="Unassembled WGS sequence"/>
</dbReference>
<protein>
    <submittedName>
        <fullName evidence="2">Uncharacterized protein</fullName>
    </submittedName>
</protein>
<feature type="compositionally biased region" description="Basic residues" evidence="1">
    <location>
        <begin position="149"/>
        <end position="164"/>
    </location>
</feature>
<reference evidence="2 3" key="1">
    <citation type="submission" date="2019-07" db="EMBL/GenBank/DDBJ databases">
        <title>De Novo Assembly of kiwifruit Actinidia rufa.</title>
        <authorList>
            <person name="Sugita-Konishi S."/>
            <person name="Sato K."/>
            <person name="Mori E."/>
            <person name="Abe Y."/>
            <person name="Kisaki G."/>
            <person name="Hamano K."/>
            <person name="Suezawa K."/>
            <person name="Otani M."/>
            <person name="Fukuda T."/>
            <person name="Manabe T."/>
            <person name="Gomi K."/>
            <person name="Tabuchi M."/>
            <person name="Akimitsu K."/>
            <person name="Kataoka I."/>
        </authorList>
    </citation>
    <scope>NUCLEOTIDE SEQUENCE [LARGE SCALE GENOMIC DNA]</scope>
    <source>
        <strain evidence="3">cv. Fuchu</strain>
    </source>
</reference>
<feature type="compositionally biased region" description="Polar residues" evidence="1">
    <location>
        <begin position="24"/>
        <end position="34"/>
    </location>
</feature>
<proteinExistence type="predicted"/>
<feature type="region of interest" description="Disordered" evidence="1">
    <location>
        <begin position="128"/>
        <end position="164"/>
    </location>
</feature>